<feature type="compositionally biased region" description="Acidic residues" evidence="1">
    <location>
        <begin position="217"/>
        <end position="230"/>
    </location>
</feature>
<organism evidence="3 4">
    <name type="scientific">Podospora didyma</name>
    <dbReference type="NCBI Taxonomy" id="330526"/>
    <lineage>
        <taxon>Eukaryota</taxon>
        <taxon>Fungi</taxon>
        <taxon>Dikarya</taxon>
        <taxon>Ascomycota</taxon>
        <taxon>Pezizomycotina</taxon>
        <taxon>Sordariomycetes</taxon>
        <taxon>Sordariomycetidae</taxon>
        <taxon>Sordariales</taxon>
        <taxon>Podosporaceae</taxon>
        <taxon>Podospora</taxon>
    </lineage>
</organism>
<keyword evidence="4" id="KW-1185">Reference proteome</keyword>
<feature type="compositionally biased region" description="Polar residues" evidence="1">
    <location>
        <begin position="25"/>
        <end position="36"/>
    </location>
</feature>
<feature type="domain" description="Rad60/SUMO-like" evidence="2">
    <location>
        <begin position="403"/>
        <end position="469"/>
    </location>
</feature>
<reference evidence="3" key="1">
    <citation type="journal article" date="2023" name="Mol. Phylogenet. Evol.">
        <title>Genome-scale phylogeny and comparative genomics of the fungal order Sordariales.</title>
        <authorList>
            <person name="Hensen N."/>
            <person name="Bonometti L."/>
            <person name="Westerberg I."/>
            <person name="Brannstrom I.O."/>
            <person name="Guillou S."/>
            <person name="Cros-Aarteil S."/>
            <person name="Calhoun S."/>
            <person name="Haridas S."/>
            <person name="Kuo A."/>
            <person name="Mondo S."/>
            <person name="Pangilinan J."/>
            <person name="Riley R."/>
            <person name="LaButti K."/>
            <person name="Andreopoulos B."/>
            <person name="Lipzen A."/>
            <person name="Chen C."/>
            <person name="Yan M."/>
            <person name="Daum C."/>
            <person name="Ng V."/>
            <person name="Clum A."/>
            <person name="Steindorff A."/>
            <person name="Ohm R.A."/>
            <person name="Martin F."/>
            <person name="Silar P."/>
            <person name="Natvig D.O."/>
            <person name="Lalanne C."/>
            <person name="Gautier V."/>
            <person name="Ament-Velasquez S.L."/>
            <person name="Kruys A."/>
            <person name="Hutchinson M.I."/>
            <person name="Powell A.J."/>
            <person name="Barry K."/>
            <person name="Miller A.N."/>
            <person name="Grigoriev I.V."/>
            <person name="Debuchy R."/>
            <person name="Gladieux P."/>
            <person name="Hiltunen Thoren M."/>
            <person name="Johannesson H."/>
        </authorList>
    </citation>
    <scope>NUCLEOTIDE SEQUENCE</scope>
    <source>
        <strain evidence="3">CBS 232.78</strain>
    </source>
</reference>
<comment type="caution">
    <text evidence="3">The sequence shown here is derived from an EMBL/GenBank/DDBJ whole genome shotgun (WGS) entry which is preliminary data.</text>
</comment>
<evidence type="ECO:0000256" key="1">
    <source>
        <dbReference type="SAM" id="MobiDB-lite"/>
    </source>
</evidence>
<feature type="region of interest" description="Disordered" evidence="1">
    <location>
        <begin position="66"/>
        <end position="120"/>
    </location>
</feature>
<feature type="compositionally biased region" description="Basic and acidic residues" evidence="1">
    <location>
        <begin position="66"/>
        <end position="83"/>
    </location>
</feature>
<proteinExistence type="predicted"/>
<sequence length="477" mass="52484">MTMTDSSPAEPPKKKKALPFKRTVPRQQPLTDSSANAAEESGNDLDFFRRSHDVLPLPALEEARLLSDDEFKGPLDVASDRRDCKRRKVSLENDAPNEAQKGTSVALSSGGSPVPTKHMSPLVIDLDDIPIVDVKGKGKAIARPPNNLSPRETLVSIKSSMTATVLVDDDDNGGTPLSTPVRQRTRELRSSPRKNRVKRGSSPLHSIDDSEVVRSDPEEENGDQDLDGLGEAEPSADFSKWIAKAQEMESQNQDAVINIMMNSVVPGTKPLCARRKLRGDMNVVLLSWVDHQRTAAKMTISDDEVDTLVLTWKGNKIYRHSTAASLGVELNSNGELKAGGLGEGYYAGGLFLQVWTPEAYQDFVQEKERDRALALGMADEDDPTAPNQQNDDEPAPEEKQVKIRIVLIAKALPPLKTTVFEDTTMGTILAAFRKQRNIGSDREVAIYFDGEKLLEDALVRSADIDPDDINQFEVHLK</sequence>
<evidence type="ECO:0000259" key="2">
    <source>
        <dbReference type="Pfam" id="PF11976"/>
    </source>
</evidence>
<dbReference type="Pfam" id="PF11976">
    <property type="entry name" value="Rad60-SLD"/>
    <property type="match status" value="1"/>
</dbReference>
<evidence type="ECO:0000313" key="4">
    <source>
        <dbReference type="Proteomes" id="UP001285441"/>
    </source>
</evidence>
<feature type="region of interest" description="Disordered" evidence="1">
    <location>
        <begin position="165"/>
        <end position="232"/>
    </location>
</feature>
<feature type="region of interest" description="Disordered" evidence="1">
    <location>
        <begin position="1"/>
        <end position="44"/>
    </location>
</feature>
<name>A0AAE0U3P8_9PEZI</name>
<dbReference type="Proteomes" id="UP001285441">
    <property type="component" value="Unassembled WGS sequence"/>
</dbReference>
<gene>
    <name evidence="3" type="ORF">B0H63DRAFT_507074</name>
</gene>
<dbReference type="InterPro" id="IPR022617">
    <property type="entry name" value="Rad60/SUMO-like_dom"/>
</dbReference>
<accession>A0AAE0U3P8</accession>
<reference evidence="3" key="2">
    <citation type="submission" date="2023-06" db="EMBL/GenBank/DDBJ databases">
        <authorList>
            <consortium name="Lawrence Berkeley National Laboratory"/>
            <person name="Haridas S."/>
            <person name="Hensen N."/>
            <person name="Bonometti L."/>
            <person name="Westerberg I."/>
            <person name="Brannstrom I.O."/>
            <person name="Guillou S."/>
            <person name="Cros-Aarteil S."/>
            <person name="Calhoun S."/>
            <person name="Kuo A."/>
            <person name="Mondo S."/>
            <person name="Pangilinan J."/>
            <person name="Riley R."/>
            <person name="LaButti K."/>
            <person name="Andreopoulos B."/>
            <person name="Lipzen A."/>
            <person name="Chen C."/>
            <person name="Yanf M."/>
            <person name="Daum C."/>
            <person name="Ng V."/>
            <person name="Clum A."/>
            <person name="Steindorff A."/>
            <person name="Ohm R."/>
            <person name="Martin F."/>
            <person name="Silar P."/>
            <person name="Natvig D."/>
            <person name="Lalanne C."/>
            <person name="Gautier V."/>
            <person name="Ament-velasquez S.L."/>
            <person name="Kruys A."/>
            <person name="Hutchinson M.I."/>
            <person name="Powell A.J."/>
            <person name="Barry K."/>
            <person name="Miller A.N."/>
            <person name="Grigoriev I.V."/>
            <person name="Debuchy R."/>
            <person name="Gladieux P."/>
            <person name="Thoren M.H."/>
            <person name="Johannesson H."/>
        </authorList>
    </citation>
    <scope>NUCLEOTIDE SEQUENCE</scope>
    <source>
        <strain evidence="3">CBS 232.78</strain>
    </source>
</reference>
<feature type="compositionally biased region" description="Polar residues" evidence="1">
    <location>
        <begin position="100"/>
        <end position="111"/>
    </location>
</feature>
<dbReference type="AlphaFoldDB" id="A0AAE0U3P8"/>
<dbReference type="Gene3D" id="3.10.20.90">
    <property type="entry name" value="Phosphatidylinositol 3-kinase Catalytic Subunit, Chain A, domain 1"/>
    <property type="match status" value="1"/>
</dbReference>
<protein>
    <recommendedName>
        <fullName evidence="2">Rad60/SUMO-like domain-containing protein</fullName>
    </recommendedName>
</protein>
<evidence type="ECO:0000313" key="3">
    <source>
        <dbReference type="EMBL" id="KAK3389500.1"/>
    </source>
</evidence>
<feature type="region of interest" description="Disordered" evidence="1">
    <location>
        <begin position="378"/>
        <end position="398"/>
    </location>
</feature>
<dbReference type="EMBL" id="JAULSW010000002">
    <property type="protein sequence ID" value="KAK3389500.1"/>
    <property type="molecule type" value="Genomic_DNA"/>
</dbReference>
<feature type="compositionally biased region" description="Basic and acidic residues" evidence="1">
    <location>
        <begin position="206"/>
        <end position="216"/>
    </location>
</feature>